<feature type="signal peptide" evidence="10">
    <location>
        <begin position="1"/>
        <end position="20"/>
    </location>
</feature>
<dbReference type="InterPro" id="IPR006260">
    <property type="entry name" value="TonB/TolA_C"/>
</dbReference>
<name>A0A7W3U284_9GAMM</name>
<dbReference type="PANTHER" id="PTHR33446">
    <property type="entry name" value="PROTEIN TONB-RELATED"/>
    <property type="match status" value="1"/>
</dbReference>
<evidence type="ECO:0000256" key="10">
    <source>
        <dbReference type="SAM" id="SignalP"/>
    </source>
</evidence>
<evidence type="ECO:0000256" key="8">
    <source>
        <dbReference type="ARBA" id="ARBA00022989"/>
    </source>
</evidence>
<evidence type="ECO:0000256" key="2">
    <source>
        <dbReference type="ARBA" id="ARBA00006555"/>
    </source>
</evidence>
<keyword evidence="6" id="KW-0812">Transmembrane</keyword>
<keyword evidence="4" id="KW-1003">Cell membrane</keyword>
<dbReference type="InterPro" id="IPR051045">
    <property type="entry name" value="TonB-dependent_transducer"/>
</dbReference>
<protein>
    <submittedName>
        <fullName evidence="12">TonB family protein</fullName>
    </submittedName>
</protein>
<feature type="domain" description="TonB C-terminal" evidence="11">
    <location>
        <begin position="98"/>
        <end position="196"/>
    </location>
</feature>
<dbReference type="SUPFAM" id="SSF74653">
    <property type="entry name" value="TolA/TonB C-terminal domain"/>
    <property type="match status" value="1"/>
</dbReference>
<dbReference type="AlphaFoldDB" id="A0A7W3U284"/>
<evidence type="ECO:0000256" key="9">
    <source>
        <dbReference type="ARBA" id="ARBA00023136"/>
    </source>
</evidence>
<comment type="subcellular location">
    <subcellularLocation>
        <location evidence="1">Cell inner membrane</location>
        <topology evidence="1">Single-pass membrane protein</topology>
        <orientation evidence="1">Periplasmic side</orientation>
    </subcellularLocation>
</comment>
<organism evidence="12 13">
    <name type="scientific">Marilutibacter penaei</name>
    <dbReference type="NCBI Taxonomy" id="2759900"/>
    <lineage>
        <taxon>Bacteria</taxon>
        <taxon>Pseudomonadati</taxon>
        <taxon>Pseudomonadota</taxon>
        <taxon>Gammaproteobacteria</taxon>
        <taxon>Lysobacterales</taxon>
        <taxon>Lysobacteraceae</taxon>
        <taxon>Marilutibacter</taxon>
    </lineage>
</organism>
<accession>A0A7W3U284</accession>
<dbReference type="RefSeq" id="WP_182668375.1">
    <property type="nucleotide sequence ID" value="NZ_JACHTE010000002.1"/>
</dbReference>
<sequence length="231" mass="24635">MTLKPLIPLLLAAAVPAAFAQGDREAVHTFQVDLDAQGRVTSIDPVDAIPDATRAALQAHIANWRFEPRDGATQATRTYLRVATAGESSATSTPRIISASTGPAMTHLTQPVYPTSELRRGEGGVVVLEIAVGADGRVHDVGFHGDRQQATRSMAQAARDAALAWQFTPEQVDGQPVASTVVVPVCFMAVNPDPYSCTWQGPEARNLSRYAVVNLDPVVRVDIPSQQIAGF</sequence>
<keyword evidence="10" id="KW-0732">Signal</keyword>
<dbReference type="Proteomes" id="UP000552587">
    <property type="component" value="Unassembled WGS sequence"/>
</dbReference>
<keyword evidence="13" id="KW-1185">Reference proteome</keyword>
<dbReference type="Pfam" id="PF03544">
    <property type="entry name" value="TonB_C"/>
    <property type="match status" value="1"/>
</dbReference>
<dbReference type="PROSITE" id="PS52015">
    <property type="entry name" value="TONB_CTD"/>
    <property type="match status" value="1"/>
</dbReference>
<keyword evidence="9" id="KW-0472">Membrane</keyword>
<reference evidence="12 13" key="1">
    <citation type="submission" date="2020-07" db="EMBL/GenBank/DDBJ databases">
        <authorList>
            <person name="Xu S."/>
            <person name="Li A."/>
        </authorList>
    </citation>
    <scope>NUCLEOTIDE SEQUENCE [LARGE SCALE GENOMIC DNA]</scope>
    <source>
        <strain evidence="12 13">SG-8</strain>
    </source>
</reference>
<evidence type="ECO:0000259" key="11">
    <source>
        <dbReference type="PROSITE" id="PS52015"/>
    </source>
</evidence>
<gene>
    <name evidence="12" type="ORF">H4F99_03740</name>
</gene>
<evidence type="ECO:0000256" key="5">
    <source>
        <dbReference type="ARBA" id="ARBA00022519"/>
    </source>
</evidence>
<keyword evidence="3" id="KW-0813">Transport</keyword>
<evidence type="ECO:0000256" key="7">
    <source>
        <dbReference type="ARBA" id="ARBA00022927"/>
    </source>
</evidence>
<evidence type="ECO:0000256" key="6">
    <source>
        <dbReference type="ARBA" id="ARBA00022692"/>
    </source>
</evidence>
<dbReference type="Gene3D" id="3.30.1150.10">
    <property type="match status" value="1"/>
</dbReference>
<dbReference type="NCBIfam" id="TIGR01352">
    <property type="entry name" value="tonB_Cterm"/>
    <property type="match status" value="1"/>
</dbReference>
<feature type="chain" id="PRO_5030785481" evidence="10">
    <location>
        <begin position="21"/>
        <end position="231"/>
    </location>
</feature>
<evidence type="ECO:0000256" key="4">
    <source>
        <dbReference type="ARBA" id="ARBA00022475"/>
    </source>
</evidence>
<evidence type="ECO:0000256" key="1">
    <source>
        <dbReference type="ARBA" id="ARBA00004383"/>
    </source>
</evidence>
<keyword evidence="8" id="KW-1133">Transmembrane helix</keyword>
<dbReference type="GO" id="GO:0015031">
    <property type="term" value="P:protein transport"/>
    <property type="evidence" value="ECO:0007669"/>
    <property type="project" value="UniProtKB-KW"/>
</dbReference>
<dbReference type="GO" id="GO:0055085">
    <property type="term" value="P:transmembrane transport"/>
    <property type="evidence" value="ECO:0007669"/>
    <property type="project" value="InterPro"/>
</dbReference>
<dbReference type="EMBL" id="JACHTE010000002">
    <property type="protein sequence ID" value="MBB1087597.1"/>
    <property type="molecule type" value="Genomic_DNA"/>
</dbReference>
<evidence type="ECO:0000313" key="13">
    <source>
        <dbReference type="Proteomes" id="UP000552587"/>
    </source>
</evidence>
<dbReference type="InterPro" id="IPR037682">
    <property type="entry name" value="TonB_C"/>
</dbReference>
<keyword evidence="7" id="KW-0653">Protein transport</keyword>
<keyword evidence="5" id="KW-0997">Cell inner membrane</keyword>
<evidence type="ECO:0000313" key="12">
    <source>
        <dbReference type="EMBL" id="MBB1087597.1"/>
    </source>
</evidence>
<evidence type="ECO:0000256" key="3">
    <source>
        <dbReference type="ARBA" id="ARBA00022448"/>
    </source>
</evidence>
<proteinExistence type="inferred from homology"/>
<comment type="caution">
    <text evidence="12">The sequence shown here is derived from an EMBL/GenBank/DDBJ whole genome shotgun (WGS) entry which is preliminary data.</text>
</comment>
<comment type="similarity">
    <text evidence="2">Belongs to the TonB family.</text>
</comment>
<dbReference type="GO" id="GO:0005886">
    <property type="term" value="C:plasma membrane"/>
    <property type="evidence" value="ECO:0007669"/>
    <property type="project" value="UniProtKB-SubCell"/>
</dbReference>